<accession>A0ABW3FCS6</accession>
<feature type="transmembrane region" description="Helical" evidence="6">
    <location>
        <begin position="102"/>
        <end position="121"/>
    </location>
</feature>
<reference evidence="9" key="1">
    <citation type="journal article" date="2019" name="Int. J. Syst. Evol. Microbiol.">
        <title>The Global Catalogue of Microorganisms (GCM) 10K type strain sequencing project: providing services to taxonomists for standard genome sequencing and annotation.</title>
        <authorList>
            <consortium name="The Broad Institute Genomics Platform"/>
            <consortium name="The Broad Institute Genome Sequencing Center for Infectious Disease"/>
            <person name="Wu L."/>
            <person name="Ma J."/>
        </authorList>
    </citation>
    <scope>NUCLEOTIDE SEQUENCE [LARGE SCALE GENOMIC DNA]</scope>
    <source>
        <strain evidence="9">CCUG 58412</strain>
    </source>
</reference>
<evidence type="ECO:0000256" key="5">
    <source>
        <dbReference type="ARBA" id="ARBA00023136"/>
    </source>
</evidence>
<feature type="transmembrane region" description="Helical" evidence="6">
    <location>
        <begin position="12"/>
        <end position="33"/>
    </location>
</feature>
<organism evidence="8 9">
    <name type="scientific">Methylophilus luteus</name>
    <dbReference type="NCBI Taxonomy" id="640108"/>
    <lineage>
        <taxon>Bacteria</taxon>
        <taxon>Pseudomonadati</taxon>
        <taxon>Pseudomonadota</taxon>
        <taxon>Betaproteobacteria</taxon>
        <taxon>Nitrosomonadales</taxon>
        <taxon>Methylophilaceae</taxon>
        <taxon>Methylophilus</taxon>
    </lineage>
</organism>
<dbReference type="InterPro" id="IPR010432">
    <property type="entry name" value="RDD"/>
</dbReference>
<evidence type="ECO:0000259" key="7">
    <source>
        <dbReference type="Pfam" id="PF06271"/>
    </source>
</evidence>
<keyword evidence="2" id="KW-1003">Cell membrane</keyword>
<dbReference type="InterPro" id="IPR051791">
    <property type="entry name" value="Pra-immunoreactive"/>
</dbReference>
<evidence type="ECO:0000256" key="2">
    <source>
        <dbReference type="ARBA" id="ARBA00022475"/>
    </source>
</evidence>
<evidence type="ECO:0000256" key="3">
    <source>
        <dbReference type="ARBA" id="ARBA00022692"/>
    </source>
</evidence>
<gene>
    <name evidence="8" type="ORF">ACFQ1Z_11860</name>
</gene>
<dbReference type="Pfam" id="PF06271">
    <property type="entry name" value="RDD"/>
    <property type="match status" value="1"/>
</dbReference>
<keyword evidence="5 6" id="KW-0472">Membrane</keyword>
<evidence type="ECO:0000256" key="1">
    <source>
        <dbReference type="ARBA" id="ARBA00004651"/>
    </source>
</evidence>
<comment type="caution">
    <text evidence="8">The sequence shown here is derived from an EMBL/GenBank/DDBJ whole genome shotgun (WGS) entry which is preliminary data.</text>
</comment>
<dbReference type="PANTHER" id="PTHR36115:SF4">
    <property type="entry name" value="MEMBRANE PROTEIN"/>
    <property type="match status" value="1"/>
</dbReference>
<evidence type="ECO:0000256" key="4">
    <source>
        <dbReference type="ARBA" id="ARBA00022989"/>
    </source>
</evidence>
<dbReference type="RefSeq" id="WP_379057844.1">
    <property type="nucleotide sequence ID" value="NZ_JBHTKB010000002.1"/>
</dbReference>
<keyword evidence="4 6" id="KW-1133">Transmembrane helix</keyword>
<dbReference type="PANTHER" id="PTHR36115">
    <property type="entry name" value="PROLINE-RICH ANTIGEN HOMOLOG-RELATED"/>
    <property type="match status" value="1"/>
</dbReference>
<dbReference type="Proteomes" id="UP001597128">
    <property type="component" value="Unassembled WGS sequence"/>
</dbReference>
<name>A0ABW3FCS6_9PROT</name>
<evidence type="ECO:0000313" key="9">
    <source>
        <dbReference type="Proteomes" id="UP001597128"/>
    </source>
</evidence>
<proteinExistence type="predicted"/>
<protein>
    <submittedName>
        <fullName evidence="8">RDD family protein</fullName>
    </submittedName>
</protein>
<evidence type="ECO:0000256" key="6">
    <source>
        <dbReference type="SAM" id="Phobius"/>
    </source>
</evidence>
<feature type="domain" description="RDD" evidence="7">
    <location>
        <begin position="8"/>
        <end position="134"/>
    </location>
</feature>
<dbReference type="EMBL" id="JBHTKB010000002">
    <property type="protein sequence ID" value="MFD0914247.1"/>
    <property type="molecule type" value="Genomic_DNA"/>
</dbReference>
<comment type="subcellular location">
    <subcellularLocation>
        <location evidence="1">Cell membrane</location>
        <topology evidence="1">Multi-pass membrane protein</topology>
    </subcellularLocation>
</comment>
<evidence type="ECO:0000313" key="8">
    <source>
        <dbReference type="EMBL" id="MFD0914247.1"/>
    </source>
</evidence>
<feature type="transmembrane region" description="Helical" evidence="6">
    <location>
        <begin position="53"/>
        <end position="70"/>
    </location>
</feature>
<sequence>MQADEVEYVGFWARFVASAVDTILATLVVWPFIQLVYGDAFLTPGFELGPVENVISWLLFPVVVIVFWVTKEATPGKMLISAKVVDAETGNRLSKGQAIGRYLAYYIALLPLGLGFFWAGFDKRKQGWHDKLAGTVVIWNKK</sequence>
<keyword evidence="3 6" id="KW-0812">Transmembrane</keyword>
<keyword evidence="9" id="KW-1185">Reference proteome</keyword>